<comment type="caution">
    <text evidence="1">The sequence shown here is derived from an EMBL/GenBank/DDBJ whole genome shotgun (WGS) entry which is preliminary data.</text>
</comment>
<name>A0A4R7C6T9_9HYPH</name>
<reference evidence="1 2" key="1">
    <citation type="submission" date="2019-03" db="EMBL/GenBank/DDBJ databases">
        <title>Genomic Encyclopedia of Type Strains, Phase IV (KMG-IV): sequencing the most valuable type-strain genomes for metagenomic binning, comparative biology and taxonomic classification.</title>
        <authorList>
            <person name="Goeker M."/>
        </authorList>
    </citation>
    <scope>NUCLEOTIDE SEQUENCE [LARGE SCALE GENOMIC DNA]</scope>
    <source>
        <strain evidence="1 2">DSM 25903</strain>
    </source>
</reference>
<gene>
    <name evidence="1" type="ORF">EV668_1605</name>
</gene>
<organism evidence="1 2">
    <name type="scientific">Enterovirga rhinocerotis</name>
    <dbReference type="NCBI Taxonomy" id="1339210"/>
    <lineage>
        <taxon>Bacteria</taxon>
        <taxon>Pseudomonadati</taxon>
        <taxon>Pseudomonadota</taxon>
        <taxon>Alphaproteobacteria</taxon>
        <taxon>Hyphomicrobiales</taxon>
        <taxon>Methylobacteriaceae</taxon>
        <taxon>Enterovirga</taxon>
    </lineage>
</organism>
<protein>
    <submittedName>
        <fullName evidence="1">Uncharacterized protein</fullName>
    </submittedName>
</protein>
<dbReference type="AlphaFoldDB" id="A0A4R7C6T9"/>
<accession>A0A4R7C6T9</accession>
<keyword evidence="2" id="KW-1185">Reference proteome</keyword>
<dbReference type="RefSeq" id="WP_133769226.1">
    <property type="nucleotide sequence ID" value="NZ_SNZR01000011.1"/>
</dbReference>
<dbReference type="EMBL" id="SNZR01000011">
    <property type="protein sequence ID" value="TDR94320.1"/>
    <property type="molecule type" value="Genomic_DNA"/>
</dbReference>
<dbReference type="OrthoDB" id="9809513at2"/>
<sequence>MIEQSDTAFFDEANHKRAALGYVEQAFAEAELDGLDSDFVVQAALFQAFRHLVELYGEEQTATYAESLPERIRGGGFSIAPKH</sequence>
<dbReference type="Proteomes" id="UP000295122">
    <property type="component" value="Unassembled WGS sequence"/>
</dbReference>
<proteinExistence type="predicted"/>
<evidence type="ECO:0000313" key="1">
    <source>
        <dbReference type="EMBL" id="TDR94320.1"/>
    </source>
</evidence>
<evidence type="ECO:0000313" key="2">
    <source>
        <dbReference type="Proteomes" id="UP000295122"/>
    </source>
</evidence>